<dbReference type="NCBIfam" id="TIGR00109">
    <property type="entry name" value="hemH"/>
    <property type="match status" value="1"/>
</dbReference>
<evidence type="ECO:0000256" key="3">
    <source>
        <dbReference type="ARBA" id="ARBA00022723"/>
    </source>
</evidence>
<dbReference type="InterPro" id="IPR001015">
    <property type="entry name" value="Ferrochelatase"/>
</dbReference>
<dbReference type="Gene3D" id="3.40.50.1400">
    <property type="match status" value="2"/>
</dbReference>
<proteinExistence type="inferred from homology"/>
<dbReference type="FunFam" id="3.40.50.1400:FF:000002">
    <property type="entry name" value="Ferrochelatase"/>
    <property type="match status" value="1"/>
</dbReference>
<dbReference type="PANTHER" id="PTHR11108:SF1">
    <property type="entry name" value="FERROCHELATASE, MITOCHONDRIAL"/>
    <property type="match status" value="1"/>
</dbReference>
<dbReference type="InterPro" id="IPR019772">
    <property type="entry name" value="Ferrochelatase_AS"/>
</dbReference>
<feature type="binding site" evidence="9">
    <location>
        <position position="214"/>
    </location>
    <ligand>
        <name>Fe(2+)</name>
        <dbReference type="ChEBI" id="CHEBI:29033"/>
    </ligand>
</feature>
<keyword evidence="7 9" id="KW-0627">Porphyrin biosynthesis</keyword>
<dbReference type="InterPro" id="IPR033659">
    <property type="entry name" value="Ferrochelatase_N"/>
</dbReference>
<dbReference type="AlphaFoldDB" id="A0A266QBM3"/>
<organism evidence="11 12">
    <name type="scientific">Cellvibrio mixtus</name>
    <dbReference type="NCBI Taxonomy" id="39650"/>
    <lineage>
        <taxon>Bacteria</taxon>
        <taxon>Pseudomonadati</taxon>
        <taxon>Pseudomonadota</taxon>
        <taxon>Gammaproteobacteria</taxon>
        <taxon>Cellvibrionales</taxon>
        <taxon>Cellvibrionaceae</taxon>
        <taxon>Cellvibrio</taxon>
    </lineage>
</organism>
<comment type="catalytic activity">
    <reaction evidence="8">
        <text>Fe-coproporphyrin III + 2 H(+) = coproporphyrin III + Fe(2+)</text>
        <dbReference type="Rhea" id="RHEA:49572"/>
        <dbReference type="ChEBI" id="CHEBI:15378"/>
        <dbReference type="ChEBI" id="CHEBI:29033"/>
        <dbReference type="ChEBI" id="CHEBI:68438"/>
        <dbReference type="ChEBI" id="CHEBI:131725"/>
        <dbReference type="EC" id="4.99.1.9"/>
    </reaction>
    <physiologicalReaction direction="right-to-left" evidence="8">
        <dbReference type="Rhea" id="RHEA:49574"/>
    </physiologicalReaction>
</comment>
<dbReference type="GO" id="GO:0005737">
    <property type="term" value="C:cytoplasm"/>
    <property type="evidence" value="ECO:0007669"/>
    <property type="project" value="UniProtKB-SubCell"/>
</dbReference>
<dbReference type="PANTHER" id="PTHR11108">
    <property type="entry name" value="FERROCHELATASE"/>
    <property type="match status" value="1"/>
</dbReference>
<evidence type="ECO:0000256" key="1">
    <source>
        <dbReference type="ARBA" id="ARBA00007718"/>
    </source>
</evidence>
<gene>
    <name evidence="9" type="primary">hemH</name>
    <name evidence="11" type="ORF">CBP51_09950</name>
</gene>
<comment type="similarity">
    <text evidence="1 9 10">Belongs to the ferrochelatase family.</text>
</comment>
<dbReference type="CDD" id="cd03411">
    <property type="entry name" value="Ferrochelatase_N"/>
    <property type="match status" value="1"/>
</dbReference>
<dbReference type="Proteomes" id="UP000216101">
    <property type="component" value="Unassembled WGS sequence"/>
</dbReference>
<evidence type="ECO:0000256" key="10">
    <source>
        <dbReference type="RuleBase" id="RU000607"/>
    </source>
</evidence>
<evidence type="ECO:0000256" key="8">
    <source>
        <dbReference type="ARBA" id="ARBA00024536"/>
    </source>
</evidence>
<evidence type="ECO:0000256" key="9">
    <source>
        <dbReference type="HAMAP-Rule" id="MF_00323"/>
    </source>
</evidence>
<comment type="pathway">
    <text evidence="9 10">Porphyrin-containing compound metabolism; protoheme biosynthesis; protoheme from protoporphyrin-IX: step 1/1.</text>
</comment>
<accession>A0A266QBM3</accession>
<evidence type="ECO:0000256" key="6">
    <source>
        <dbReference type="ARBA" id="ARBA00023239"/>
    </source>
</evidence>
<keyword evidence="4 9" id="KW-0408">Iron</keyword>
<dbReference type="GO" id="GO:0004325">
    <property type="term" value="F:ferrochelatase activity"/>
    <property type="evidence" value="ECO:0007669"/>
    <property type="project" value="UniProtKB-UniRule"/>
</dbReference>
<comment type="catalytic activity">
    <reaction evidence="9 10">
        <text>heme b + 2 H(+) = protoporphyrin IX + Fe(2+)</text>
        <dbReference type="Rhea" id="RHEA:22584"/>
        <dbReference type="ChEBI" id="CHEBI:15378"/>
        <dbReference type="ChEBI" id="CHEBI:29033"/>
        <dbReference type="ChEBI" id="CHEBI:57306"/>
        <dbReference type="ChEBI" id="CHEBI:60344"/>
        <dbReference type="EC" id="4.98.1.1"/>
    </reaction>
</comment>
<keyword evidence="3 9" id="KW-0479">Metal-binding</keyword>
<name>A0A266QBM3_9GAMM</name>
<evidence type="ECO:0000256" key="5">
    <source>
        <dbReference type="ARBA" id="ARBA00023133"/>
    </source>
</evidence>
<dbReference type="CDD" id="cd00419">
    <property type="entry name" value="Ferrochelatase_C"/>
    <property type="match status" value="1"/>
</dbReference>
<dbReference type="HAMAP" id="MF_00323">
    <property type="entry name" value="Ferrochelatase"/>
    <property type="match status" value="1"/>
</dbReference>
<comment type="subcellular location">
    <subcellularLocation>
        <location evidence="9 10">Cytoplasm</location>
    </subcellularLocation>
</comment>
<dbReference type="InterPro" id="IPR033644">
    <property type="entry name" value="Ferrochelatase_C"/>
</dbReference>
<feature type="binding site" evidence="9">
    <location>
        <position position="295"/>
    </location>
    <ligand>
        <name>Fe(2+)</name>
        <dbReference type="ChEBI" id="CHEBI:29033"/>
    </ligand>
</feature>
<dbReference type="Pfam" id="PF00762">
    <property type="entry name" value="Ferrochelatase"/>
    <property type="match status" value="1"/>
</dbReference>
<keyword evidence="5 9" id="KW-0350">Heme biosynthesis</keyword>
<reference evidence="12" key="1">
    <citation type="submission" date="2017-05" db="EMBL/GenBank/DDBJ databases">
        <authorList>
            <person name="Barney B.M."/>
        </authorList>
    </citation>
    <scope>NUCLEOTIDE SEQUENCE [LARGE SCALE GENOMIC DNA]</scope>
    <source>
        <strain evidence="12">PSBB022</strain>
    </source>
</reference>
<dbReference type="UniPathway" id="UPA00252">
    <property type="reaction ID" value="UER00325"/>
</dbReference>
<dbReference type="RefSeq" id="WP_094984723.1">
    <property type="nucleotide sequence ID" value="NZ_NHNI01000001.1"/>
</dbReference>
<sequence>MSRYTALHYDIDPVFHAANKPRVKVGVLLANLGTPDAPTTPALRRYLAEFLADPRVIEVPRVIWLLILHGIILRVRPRKSAALYKSVWTSEGSPLMAISKQQQAAIQEQLGDGYSVKLGMRYGNPSIAGALRELQQEGVRQIIVLPLYPQYAGPTTGSTFDAVAKELKTWRWVPELHFINNYCDEPLYIEALANSVREHIDQNGLPQKIIFSYHGMPKRYLTSGDPYFCLCQKTTRLVQERLGLDKNTCLTSFQSRFGREEWLKPYTDETLEQLPKDGINNIAIISPAFSADCLETLEELAVENRHAFIAAGGEKYAYIPALNDRTDHIYALVELIKSKH</sequence>
<comment type="caution">
    <text evidence="11">The sequence shown here is derived from an EMBL/GenBank/DDBJ whole genome shotgun (WGS) entry which is preliminary data.</text>
</comment>
<keyword evidence="12" id="KW-1185">Reference proteome</keyword>
<evidence type="ECO:0000313" key="12">
    <source>
        <dbReference type="Proteomes" id="UP000216101"/>
    </source>
</evidence>
<evidence type="ECO:0000256" key="2">
    <source>
        <dbReference type="ARBA" id="ARBA00022490"/>
    </source>
</evidence>
<dbReference type="EMBL" id="NHNI01000001">
    <property type="protein sequence ID" value="OZY87278.1"/>
    <property type="molecule type" value="Genomic_DNA"/>
</dbReference>
<dbReference type="PROSITE" id="PS00534">
    <property type="entry name" value="FERROCHELATASE"/>
    <property type="match status" value="1"/>
</dbReference>
<comment type="function">
    <text evidence="9 10">Catalyzes the ferrous insertion into protoporphyrin IX.</text>
</comment>
<protein>
    <recommendedName>
        <fullName evidence="9 10">Ferrochelatase</fullName>
        <ecNumber evidence="9 10">4.98.1.1</ecNumber>
    </recommendedName>
    <alternativeName>
        <fullName evidence="9">Heme synthase</fullName>
    </alternativeName>
    <alternativeName>
        <fullName evidence="9">Protoheme ferro-lyase</fullName>
    </alternativeName>
</protein>
<evidence type="ECO:0000256" key="4">
    <source>
        <dbReference type="ARBA" id="ARBA00023004"/>
    </source>
</evidence>
<dbReference type="EC" id="4.98.1.1" evidence="9 10"/>
<dbReference type="STRING" id="1209072.GCA_000766945_02964"/>
<dbReference type="GO" id="GO:0006783">
    <property type="term" value="P:heme biosynthetic process"/>
    <property type="evidence" value="ECO:0007669"/>
    <property type="project" value="UniProtKB-UniRule"/>
</dbReference>
<keyword evidence="2 9" id="KW-0963">Cytoplasm</keyword>
<evidence type="ECO:0000313" key="11">
    <source>
        <dbReference type="EMBL" id="OZY87278.1"/>
    </source>
</evidence>
<dbReference type="SUPFAM" id="SSF53800">
    <property type="entry name" value="Chelatase"/>
    <property type="match status" value="1"/>
</dbReference>
<evidence type="ECO:0000256" key="7">
    <source>
        <dbReference type="ARBA" id="ARBA00023244"/>
    </source>
</evidence>
<keyword evidence="6 9" id="KW-0456">Lyase</keyword>
<dbReference type="GO" id="GO:0046872">
    <property type="term" value="F:metal ion binding"/>
    <property type="evidence" value="ECO:0007669"/>
    <property type="project" value="UniProtKB-KW"/>
</dbReference>